<dbReference type="PANTHER" id="PTHR30419">
    <property type="entry name" value="HTH-TYPE TRANSCRIPTIONAL REGULATOR YBHD"/>
    <property type="match status" value="1"/>
</dbReference>
<dbReference type="PROSITE" id="PS50931">
    <property type="entry name" value="HTH_LYSR"/>
    <property type="match status" value="1"/>
</dbReference>
<accession>A0ABM6F1Z8</accession>
<evidence type="ECO:0000259" key="5">
    <source>
        <dbReference type="PROSITE" id="PS50931"/>
    </source>
</evidence>
<proteinExistence type="inferred from homology"/>
<dbReference type="InterPro" id="IPR000847">
    <property type="entry name" value="LysR_HTH_N"/>
</dbReference>
<keyword evidence="7" id="KW-1185">Reference proteome</keyword>
<feature type="domain" description="HTH lysR-type" evidence="5">
    <location>
        <begin position="2"/>
        <end position="59"/>
    </location>
</feature>
<gene>
    <name evidence="6" type="ORF">BKK80_05400</name>
</gene>
<dbReference type="PANTHER" id="PTHR30419:SF30">
    <property type="entry name" value="LYSR FAMILY TRANSCRIPTIONAL REGULATOR"/>
    <property type="match status" value="1"/>
</dbReference>
<dbReference type="InterPro" id="IPR050950">
    <property type="entry name" value="HTH-type_LysR_regulators"/>
</dbReference>
<dbReference type="InterPro" id="IPR036388">
    <property type="entry name" value="WH-like_DNA-bd_sf"/>
</dbReference>
<dbReference type="PRINTS" id="PR00039">
    <property type="entry name" value="HTHLYSR"/>
</dbReference>
<sequence>MVSLRRLQHFLVLAEEGAFSRAARRLHLTQPALTRSMQTLEESLGLQLLERRHDGITLTSAGSAMLARAKRVLGEAGAMQSEAEQIRGIEVGQVNFGVGVLPEAVFLEEVLARQAAERPHLTVHADISSWVRLYERLQRDELDFVVAMTRSLPPISGYRIIPLPPQHQGYFVRGSHPLAGAGAGEIRARLQGYPLLSPEMPAAAKERIARLFGKPAFDEIGGLRCDNAPMLKRLALRSDVVLFSTRENLREELLRGEFVWLPVMSEAEGVLDLSLVYPEHRYLSPAARWMMERIQAYFRE</sequence>
<dbReference type="Gene3D" id="1.10.10.10">
    <property type="entry name" value="Winged helix-like DNA-binding domain superfamily/Winged helix DNA-binding domain"/>
    <property type="match status" value="1"/>
</dbReference>
<evidence type="ECO:0000256" key="1">
    <source>
        <dbReference type="ARBA" id="ARBA00009437"/>
    </source>
</evidence>
<organism evidence="6 7">
    <name type="scientific">Cupriavidus malaysiensis</name>
    <dbReference type="NCBI Taxonomy" id="367825"/>
    <lineage>
        <taxon>Bacteria</taxon>
        <taxon>Pseudomonadati</taxon>
        <taxon>Pseudomonadota</taxon>
        <taxon>Betaproteobacteria</taxon>
        <taxon>Burkholderiales</taxon>
        <taxon>Burkholderiaceae</taxon>
        <taxon>Cupriavidus</taxon>
    </lineage>
</organism>
<evidence type="ECO:0000313" key="7">
    <source>
        <dbReference type="Proteomes" id="UP000177515"/>
    </source>
</evidence>
<evidence type="ECO:0000256" key="3">
    <source>
        <dbReference type="ARBA" id="ARBA00023125"/>
    </source>
</evidence>
<dbReference type="Gene3D" id="3.40.190.10">
    <property type="entry name" value="Periplasmic binding protein-like II"/>
    <property type="match status" value="2"/>
</dbReference>
<dbReference type="InterPro" id="IPR005119">
    <property type="entry name" value="LysR_subst-bd"/>
</dbReference>
<protein>
    <recommendedName>
        <fullName evidence="5">HTH lysR-type domain-containing protein</fullName>
    </recommendedName>
</protein>
<reference evidence="6 7" key="1">
    <citation type="submission" date="2016-10" db="EMBL/GenBank/DDBJ databases">
        <title>Complete genome sequences of three Cupriavidus strains isolated from various Malaysian environments.</title>
        <authorList>
            <person name="Abdullah A.A.-A."/>
            <person name="Shafie N.A.H."/>
            <person name="Lau N.S."/>
        </authorList>
    </citation>
    <scope>NUCLEOTIDE SEQUENCE [LARGE SCALE GENOMIC DNA]</scope>
    <source>
        <strain evidence="6 7">USMAA1020</strain>
    </source>
</reference>
<comment type="similarity">
    <text evidence="1">Belongs to the LysR transcriptional regulatory family.</text>
</comment>
<dbReference type="Pfam" id="PF00126">
    <property type="entry name" value="HTH_1"/>
    <property type="match status" value="1"/>
</dbReference>
<dbReference type="InterPro" id="IPR036390">
    <property type="entry name" value="WH_DNA-bd_sf"/>
</dbReference>
<evidence type="ECO:0000256" key="4">
    <source>
        <dbReference type="ARBA" id="ARBA00023163"/>
    </source>
</evidence>
<name>A0ABM6F1Z8_9BURK</name>
<keyword evidence="4" id="KW-0804">Transcription</keyword>
<evidence type="ECO:0000313" key="6">
    <source>
        <dbReference type="EMBL" id="AOZ05308.1"/>
    </source>
</evidence>
<keyword evidence="3" id="KW-0238">DNA-binding</keyword>
<dbReference type="Pfam" id="PF03466">
    <property type="entry name" value="LysR_substrate"/>
    <property type="match status" value="1"/>
</dbReference>
<dbReference type="Proteomes" id="UP000177515">
    <property type="component" value="Chromosome 1"/>
</dbReference>
<dbReference type="SUPFAM" id="SSF46785">
    <property type="entry name" value="Winged helix' DNA-binding domain"/>
    <property type="match status" value="1"/>
</dbReference>
<keyword evidence="2" id="KW-0805">Transcription regulation</keyword>
<dbReference type="SUPFAM" id="SSF53850">
    <property type="entry name" value="Periplasmic binding protein-like II"/>
    <property type="match status" value="1"/>
</dbReference>
<evidence type="ECO:0000256" key="2">
    <source>
        <dbReference type="ARBA" id="ARBA00023015"/>
    </source>
</evidence>
<dbReference type="EMBL" id="CP017754">
    <property type="protein sequence ID" value="AOZ05308.1"/>
    <property type="molecule type" value="Genomic_DNA"/>
</dbReference>